<keyword evidence="1" id="KW-0812">Transmembrane</keyword>
<dbReference type="InterPro" id="IPR025241">
    <property type="entry name" value="DUF4190"/>
</dbReference>
<gene>
    <name evidence="3" type="ORF">D3226_08715</name>
</gene>
<name>A0ABS1SQ29_9MICO</name>
<feature type="domain" description="DUF4190" evidence="2">
    <location>
        <begin position="20"/>
        <end position="73"/>
    </location>
</feature>
<organism evidence="3 4">
    <name type="scientific">Leucobacter chromiireducens subsp. chromiireducens</name>
    <dbReference type="NCBI Taxonomy" id="660067"/>
    <lineage>
        <taxon>Bacteria</taxon>
        <taxon>Bacillati</taxon>
        <taxon>Actinomycetota</taxon>
        <taxon>Actinomycetes</taxon>
        <taxon>Micrococcales</taxon>
        <taxon>Microbacteriaceae</taxon>
        <taxon>Leucobacter</taxon>
    </lineage>
</organism>
<sequence>MPAGAPYPGQPQQQPPMNALAIVALVTGILMNVVGIICGHIALSQIKRTGERGRGMALAGTIIGYVSLGLSIIGMIFFFIFAGFAVQAANTAAESSLSQYEDATAELEDALEGNSSDLDATAGDADRSAEFCAALEDAIDKTDPNTTEYSADEVARYTKLGEVESPNKELYAKFAELIADPAKIATTDDAVQISEDAMTAITEDYVACM</sequence>
<feature type="transmembrane region" description="Helical" evidence="1">
    <location>
        <begin position="20"/>
        <end position="43"/>
    </location>
</feature>
<keyword evidence="1" id="KW-0472">Membrane</keyword>
<proteinExistence type="predicted"/>
<accession>A0ABS1SQ29</accession>
<comment type="caution">
    <text evidence="3">The sequence shown here is derived from an EMBL/GenBank/DDBJ whole genome shotgun (WGS) entry which is preliminary data.</text>
</comment>
<feature type="transmembrane region" description="Helical" evidence="1">
    <location>
        <begin position="55"/>
        <end position="86"/>
    </location>
</feature>
<evidence type="ECO:0000256" key="1">
    <source>
        <dbReference type="SAM" id="Phobius"/>
    </source>
</evidence>
<keyword evidence="4" id="KW-1185">Reference proteome</keyword>
<dbReference type="Pfam" id="PF13828">
    <property type="entry name" value="DUF4190"/>
    <property type="match status" value="1"/>
</dbReference>
<keyword evidence="1" id="KW-1133">Transmembrane helix</keyword>
<evidence type="ECO:0000313" key="3">
    <source>
        <dbReference type="EMBL" id="MBL3690040.1"/>
    </source>
</evidence>
<reference evidence="3 4" key="1">
    <citation type="submission" date="2018-09" db="EMBL/GenBank/DDBJ databases">
        <title>Comparative genomics of Leucobacter spp.</title>
        <authorList>
            <person name="Reis A.C."/>
            <person name="Kolvenbach B.A."/>
            <person name="Corvini P.F.X."/>
            <person name="Nunes O.C."/>
        </authorList>
    </citation>
    <scope>NUCLEOTIDE SEQUENCE [LARGE SCALE GENOMIC DNA]</scope>
    <source>
        <strain evidence="3 4">L-1</strain>
    </source>
</reference>
<dbReference type="Proteomes" id="UP001646141">
    <property type="component" value="Unassembled WGS sequence"/>
</dbReference>
<evidence type="ECO:0000313" key="4">
    <source>
        <dbReference type="Proteomes" id="UP001646141"/>
    </source>
</evidence>
<evidence type="ECO:0000259" key="2">
    <source>
        <dbReference type="Pfam" id="PF13828"/>
    </source>
</evidence>
<protein>
    <submittedName>
        <fullName evidence="3">DUF4190 domain-containing protein</fullName>
    </submittedName>
</protein>
<dbReference type="EMBL" id="QYAD01000002">
    <property type="protein sequence ID" value="MBL3690040.1"/>
    <property type="molecule type" value="Genomic_DNA"/>
</dbReference>